<organism evidence="4 5">
    <name type="scientific">Friedmanniomyces endolithicus</name>
    <dbReference type="NCBI Taxonomy" id="329885"/>
    <lineage>
        <taxon>Eukaryota</taxon>
        <taxon>Fungi</taxon>
        <taxon>Dikarya</taxon>
        <taxon>Ascomycota</taxon>
        <taxon>Pezizomycotina</taxon>
        <taxon>Dothideomycetes</taxon>
        <taxon>Dothideomycetidae</taxon>
        <taxon>Mycosphaerellales</taxon>
        <taxon>Teratosphaeriaceae</taxon>
        <taxon>Friedmanniomyces</taxon>
    </lineage>
</organism>
<dbReference type="PROSITE" id="PS00028">
    <property type="entry name" value="ZINC_FINGER_C2H2_1"/>
    <property type="match status" value="1"/>
</dbReference>
<dbReference type="AlphaFoldDB" id="A0AAN6J583"/>
<dbReference type="Proteomes" id="UP001168146">
    <property type="component" value="Unassembled WGS sequence"/>
</dbReference>
<feature type="region of interest" description="Disordered" evidence="2">
    <location>
        <begin position="175"/>
        <end position="295"/>
    </location>
</feature>
<feature type="compositionally biased region" description="Basic and acidic residues" evidence="2">
    <location>
        <begin position="175"/>
        <end position="186"/>
    </location>
</feature>
<sequence>MGAKTIWPCFRGTIALRFVQEMTRMRRIIGLALCRRGSNMICGSQRNAAWPSIWSPRCEPRRWQSTVSGTTHAALTQPKKAMCRHCGRFIPNDHLESHIEQHHKSRMKGARMEQEKQKRQPVGRSQKETSRPRQPAKRGPQNAIRMTEYAQCSICRTNFEDKLLLLQHTREFHGREQRPAPWEDRSSLAAPHHSVPEPALHEGSSVKPSDADGRITSLAQPTRSAALRKHDGDVSWTDRKDRSVAPSHSDPGTDEKPSLRTVRLVANSAATKGKVLKSPGDNASPGSLTSSKALQKRRTSSVGYTSWTESQQQLLLQLLRSGHTCRDIADRIGRTFQAVQMFIHRHRLRYIVNEDSGLVDQDKPLHEHRWPLTWSEIEVNELSNMHAEGLSHATMASRLGRSLNSIENALKHFVVRQPSDRANRADRPRRRHRPARLWTPEELAKLAAWYTYGLRTAEIAALLDRPETSVRKVAARCGVKMRPYRKYELKQGDLQMMQELRLSGHTVREIASRLQIPYQKAWKTARRNPLPTPPATAAQPSLEKSSGKSDPP</sequence>
<dbReference type="Gene3D" id="1.10.10.60">
    <property type="entry name" value="Homeodomain-like"/>
    <property type="match status" value="1"/>
</dbReference>
<keyword evidence="1" id="KW-0863">Zinc-finger</keyword>
<evidence type="ECO:0000256" key="1">
    <source>
        <dbReference type="PROSITE-ProRule" id="PRU00042"/>
    </source>
</evidence>
<dbReference type="GO" id="GO:0008270">
    <property type="term" value="F:zinc ion binding"/>
    <property type="evidence" value="ECO:0007669"/>
    <property type="project" value="UniProtKB-KW"/>
</dbReference>
<dbReference type="InterPro" id="IPR013087">
    <property type="entry name" value="Znf_C2H2_type"/>
</dbReference>
<evidence type="ECO:0000256" key="2">
    <source>
        <dbReference type="SAM" id="MobiDB-lite"/>
    </source>
</evidence>
<comment type="caution">
    <text evidence="4">The sequence shown here is derived from an EMBL/GenBank/DDBJ whole genome shotgun (WGS) entry which is preliminary data.</text>
</comment>
<keyword evidence="1" id="KW-0479">Metal-binding</keyword>
<dbReference type="EMBL" id="JASUXU010000047">
    <property type="protein sequence ID" value="KAK0316942.1"/>
    <property type="molecule type" value="Genomic_DNA"/>
</dbReference>
<dbReference type="PROSITE" id="PS50157">
    <property type="entry name" value="ZINC_FINGER_C2H2_2"/>
    <property type="match status" value="1"/>
</dbReference>
<evidence type="ECO:0000313" key="4">
    <source>
        <dbReference type="EMBL" id="KAK0316942.1"/>
    </source>
</evidence>
<evidence type="ECO:0000313" key="5">
    <source>
        <dbReference type="Proteomes" id="UP001168146"/>
    </source>
</evidence>
<keyword evidence="1" id="KW-0862">Zinc</keyword>
<feature type="domain" description="C2H2-type" evidence="3">
    <location>
        <begin position="150"/>
        <end position="178"/>
    </location>
</feature>
<gene>
    <name evidence="4" type="ORF">LTR82_012084</name>
</gene>
<proteinExistence type="predicted"/>
<protein>
    <recommendedName>
        <fullName evidence="3">C2H2-type domain-containing protein</fullName>
    </recommendedName>
</protein>
<feature type="compositionally biased region" description="Polar residues" evidence="2">
    <location>
        <begin position="284"/>
        <end position="293"/>
    </location>
</feature>
<feature type="compositionally biased region" description="Basic and acidic residues" evidence="2">
    <location>
        <begin position="228"/>
        <end position="243"/>
    </location>
</feature>
<feature type="region of interest" description="Disordered" evidence="2">
    <location>
        <begin position="524"/>
        <end position="552"/>
    </location>
</feature>
<evidence type="ECO:0000259" key="3">
    <source>
        <dbReference type="PROSITE" id="PS50157"/>
    </source>
</evidence>
<accession>A0AAN6J583</accession>
<reference evidence="4" key="1">
    <citation type="submission" date="2021-12" db="EMBL/GenBank/DDBJ databases">
        <title>Black yeast isolated from Biological Soil Crust.</title>
        <authorList>
            <person name="Kurbessoian T."/>
        </authorList>
    </citation>
    <scope>NUCLEOTIDE SEQUENCE</scope>
    <source>
        <strain evidence="4">CCFEE 5208</strain>
    </source>
</reference>
<feature type="region of interest" description="Disordered" evidence="2">
    <location>
        <begin position="94"/>
        <end position="144"/>
    </location>
</feature>
<name>A0AAN6J583_9PEZI</name>